<protein>
    <submittedName>
        <fullName evidence="1">Uncharacterized protein</fullName>
    </submittedName>
</protein>
<organism evidence="1 2">
    <name type="scientific">Fusarium decemcellulare</name>
    <dbReference type="NCBI Taxonomy" id="57161"/>
    <lineage>
        <taxon>Eukaryota</taxon>
        <taxon>Fungi</taxon>
        <taxon>Dikarya</taxon>
        <taxon>Ascomycota</taxon>
        <taxon>Pezizomycotina</taxon>
        <taxon>Sordariomycetes</taxon>
        <taxon>Hypocreomycetidae</taxon>
        <taxon>Hypocreales</taxon>
        <taxon>Nectriaceae</taxon>
        <taxon>Fusarium</taxon>
        <taxon>Fusarium decemcellulare species complex</taxon>
    </lineage>
</organism>
<gene>
    <name evidence="1" type="ORF">NM208_g6565</name>
</gene>
<sequence>MTKFRALINHIHKTQKTPIQHNFYLKLISSPPITMMIQSLVVASAAIFPSLALAKPLVSRQIPMQISCDTSANSPYSTDVVAALDILKGKGDVQCVQNQSGGAMCTEFQSYGSAKLGICGDNGLSITCRDATYYLQQIIDDCVQQGKVGGTYQVGGGGGHNRVQVDLAYLEKLYGFEVSETWSTCGVGFDILSKHVATHNASTTPSPSRQNTVRRRACLESLICMYPESRGPSVVGIPTIQPDRTRRLTTDAAVIHADNTTNLVFNIETGPSNFQLPIPLQETTSMPGLLGDQAHANNQSNRFLGEGSSSMAQPPNFTSDLACDTDLDFPMNWLPYNNEIETNYYSMLGLETDLAPAGPLGPPSADGSTARTDISDYADTAVAQSRIPAPTSLSPGSALAASPQLSMSSGRTLPGDLYATSSNGARRPCTAKSKQLFPPPGIQRFKHLPSISRDPTLQDESIRVWGFPDLSHLIIEETEDYHPEPILTESTYDKIYEAFTQTCFDSAPFGNQYISTEFPSLKILDYCVKLFFEHFNHIFPLVHPHLTNLDASWVLTLAICAVGSQYSATEEIDTCVPPLHEFLRRVLAIQLENSVLELPLAQALILSQVSLLYYGTSKLRHTAYNRVGNLHEIINNFRRTSNLAFENAARARLDQTEADIQAEWILWVDRETWRRLFYFLLDRMAGFFFNYHLAGAFDVTDISLPHDGLWSLETGLDWVAAYRQIEENPTLATAVNQLFRERTAKNDLGEFSRILLLHAVHQEYVAVTAYFKRPLSSWIPRNNPELHHNRPEPLWSPVSNWRNAALDCVDTLHWAANATVASLLGAEHPTVLHLHFSRVVLLAPRAAIITLAGYFVSPDRLRKLNIPVASHQDALQAEREISEWTQQDGSKARLAVLHCGCFFWHIRRYAKMAFYEPPCVFWTTLTLWAYSVYSSKTRRQPAGLRSGSVTRQTSPDHTASFSDDTPTFIRLDRPNDDEMVQLFVRAGILKAYISGIGDIYASTAPQRIIQEGRRILETVSIAWGRRREYLDFLQALEK</sequence>
<evidence type="ECO:0000313" key="1">
    <source>
        <dbReference type="EMBL" id="KAJ3536810.1"/>
    </source>
</evidence>
<evidence type="ECO:0000313" key="2">
    <source>
        <dbReference type="Proteomes" id="UP001148629"/>
    </source>
</evidence>
<dbReference type="Proteomes" id="UP001148629">
    <property type="component" value="Unassembled WGS sequence"/>
</dbReference>
<reference evidence="1" key="1">
    <citation type="submission" date="2022-08" db="EMBL/GenBank/DDBJ databases">
        <title>Genome Sequence of Fusarium decemcellulare.</title>
        <authorList>
            <person name="Buettner E."/>
        </authorList>
    </citation>
    <scope>NUCLEOTIDE SEQUENCE</scope>
    <source>
        <strain evidence="1">Babe19</strain>
    </source>
</reference>
<dbReference type="EMBL" id="JANRMS010000617">
    <property type="protein sequence ID" value="KAJ3536810.1"/>
    <property type="molecule type" value="Genomic_DNA"/>
</dbReference>
<proteinExistence type="predicted"/>
<name>A0ACC1SCH1_9HYPO</name>
<comment type="caution">
    <text evidence="1">The sequence shown here is derived from an EMBL/GenBank/DDBJ whole genome shotgun (WGS) entry which is preliminary data.</text>
</comment>
<accession>A0ACC1SCH1</accession>
<keyword evidence="2" id="KW-1185">Reference proteome</keyword>